<keyword evidence="1" id="KW-0812">Transmembrane</keyword>
<feature type="transmembrane region" description="Helical" evidence="1">
    <location>
        <begin position="27"/>
        <end position="48"/>
    </location>
</feature>
<protein>
    <submittedName>
        <fullName evidence="2">Uncharacterized protein</fullName>
    </submittedName>
</protein>
<evidence type="ECO:0000313" key="2">
    <source>
        <dbReference type="EMBL" id="KKM26613.1"/>
    </source>
</evidence>
<comment type="caution">
    <text evidence="2">The sequence shown here is derived from an EMBL/GenBank/DDBJ whole genome shotgun (WGS) entry which is preliminary data.</text>
</comment>
<keyword evidence="1" id="KW-0472">Membrane</keyword>
<dbReference type="EMBL" id="LAZR01012478">
    <property type="protein sequence ID" value="KKM26613.1"/>
    <property type="molecule type" value="Genomic_DNA"/>
</dbReference>
<reference evidence="2" key="1">
    <citation type="journal article" date="2015" name="Nature">
        <title>Complex archaea that bridge the gap between prokaryotes and eukaryotes.</title>
        <authorList>
            <person name="Spang A."/>
            <person name="Saw J.H."/>
            <person name="Jorgensen S.L."/>
            <person name="Zaremba-Niedzwiedzka K."/>
            <person name="Martijn J."/>
            <person name="Lind A.E."/>
            <person name="van Eijk R."/>
            <person name="Schleper C."/>
            <person name="Guy L."/>
            <person name="Ettema T.J."/>
        </authorList>
    </citation>
    <scope>NUCLEOTIDE SEQUENCE</scope>
</reference>
<keyword evidence="1" id="KW-1133">Transmembrane helix</keyword>
<sequence length="49" mass="5393">MMITVTSIYDDNGNKIAEVAKCACKPWLTWAEVLTGILGALIMLHLMVI</sequence>
<gene>
    <name evidence="2" type="ORF">LCGC14_1582970</name>
</gene>
<organism evidence="2">
    <name type="scientific">marine sediment metagenome</name>
    <dbReference type="NCBI Taxonomy" id="412755"/>
    <lineage>
        <taxon>unclassified sequences</taxon>
        <taxon>metagenomes</taxon>
        <taxon>ecological metagenomes</taxon>
    </lineage>
</organism>
<dbReference type="AlphaFoldDB" id="A0A0F9KWY9"/>
<accession>A0A0F9KWY9</accession>
<name>A0A0F9KWY9_9ZZZZ</name>
<evidence type="ECO:0000256" key="1">
    <source>
        <dbReference type="SAM" id="Phobius"/>
    </source>
</evidence>
<proteinExistence type="predicted"/>